<dbReference type="InterPro" id="IPR016039">
    <property type="entry name" value="Thiolase-like"/>
</dbReference>
<dbReference type="InterPro" id="IPR016036">
    <property type="entry name" value="Malonyl_transacylase_ACP-bd"/>
</dbReference>
<dbReference type="Pfam" id="PF00550">
    <property type="entry name" value="PP-binding"/>
    <property type="match status" value="2"/>
</dbReference>
<dbReference type="GO" id="GO:0004315">
    <property type="term" value="F:3-oxoacyl-[acyl-carrier-protein] synthase activity"/>
    <property type="evidence" value="ECO:0007669"/>
    <property type="project" value="InterPro"/>
</dbReference>
<dbReference type="InterPro" id="IPR057326">
    <property type="entry name" value="KR_dom"/>
</dbReference>
<dbReference type="CDD" id="cd05195">
    <property type="entry name" value="enoyl_red"/>
    <property type="match status" value="1"/>
</dbReference>
<dbReference type="SMART" id="SM00826">
    <property type="entry name" value="PKS_DH"/>
    <property type="match status" value="1"/>
</dbReference>
<evidence type="ECO:0000259" key="7">
    <source>
        <dbReference type="PROSITE" id="PS50075"/>
    </source>
</evidence>
<dbReference type="InterPro" id="IPR050091">
    <property type="entry name" value="PKS_NRPS_Biosynth_Enz"/>
</dbReference>
<dbReference type="Gene3D" id="3.40.366.10">
    <property type="entry name" value="Malonyl-Coenzyme A Acyl Carrier Protein, domain 2"/>
    <property type="match status" value="1"/>
</dbReference>
<keyword evidence="5" id="KW-0511">Multifunctional enzyme</keyword>
<dbReference type="SUPFAM" id="SSF51735">
    <property type="entry name" value="NAD(P)-binding Rossmann-fold domains"/>
    <property type="match status" value="3"/>
</dbReference>
<dbReference type="InterPro" id="IPR013217">
    <property type="entry name" value="Methyltransf_12"/>
</dbReference>
<dbReference type="InterPro" id="IPR014031">
    <property type="entry name" value="Ketoacyl_synth_C"/>
</dbReference>
<evidence type="ECO:0000313" key="11">
    <source>
        <dbReference type="EMBL" id="VAW96734.1"/>
    </source>
</evidence>
<dbReference type="InterPro" id="IPR049490">
    <property type="entry name" value="C883_1060-like_KR_N"/>
</dbReference>
<dbReference type="GO" id="GO:0031177">
    <property type="term" value="F:phosphopantetheine binding"/>
    <property type="evidence" value="ECO:0007669"/>
    <property type="project" value="InterPro"/>
</dbReference>
<dbReference type="InterPro" id="IPR020841">
    <property type="entry name" value="PKS_Beta-ketoAc_synthase_dom"/>
</dbReference>
<feature type="domain" description="N-acetyltransferase" evidence="8">
    <location>
        <begin position="192"/>
        <end position="386"/>
    </location>
</feature>
<dbReference type="Gene3D" id="3.40.47.10">
    <property type="match status" value="1"/>
</dbReference>
<dbReference type="InterPro" id="IPR013149">
    <property type="entry name" value="ADH-like_C"/>
</dbReference>
<dbReference type="InterPro" id="IPR016181">
    <property type="entry name" value="Acyl_CoA_acyltransferase"/>
</dbReference>
<feature type="domain" description="Carrier" evidence="7">
    <location>
        <begin position="2973"/>
        <end position="3048"/>
    </location>
</feature>
<evidence type="ECO:0000259" key="9">
    <source>
        <dbReference type="PROSITE" id="PS52004"/>
    </source>
</evidence>
<evidence type="ECO:0000256" key="5">
    <source>
        <dbReference type="ARBA" id="ARBA00023268"/>
    </source>
</evidence>
<dbReference type="FunFam" id="3.40.50.720:FF:000209">
    <property type="entry name" value="Polyketide synthase Pks12"/>
    <property type="match status" value="1"/>
</dbReference>
<dbReference type="PANTHER" id="PTHR43775:SF37">
    <property type="entry name" value="SI:DKEY-61P9.11"/>
    <property type="match status" value="1"/>
</dbReference>
<dbReference type="Pfam" id="PF21394">
    <property type="entry name" value="Beta-ketacyl_N"/>
    <property type="match status" value="1"/>
</dbReference>
<keyword evidence="1" id="KW-0596">Phosphopantetheine</keyword>
<accession>A0A3B1ARY5</accession>
<dbReference type="InterPro" id="IPR020807">
    <property type="entry name" value="PKS_DH"/>
</dbReference>
<dbReference type="InterPro" id="IPR006162">
    <property type="entry name" value="Ppantetheine_attach_site"/>
</dbReference>
<dbReference type="GO" id="GO:0006633">
    <property type="term" value="P:fatty acid biosynthetic process"/>
    <property type="evidence" value="ECO:0007669"/>
    <property type="project" value="InterPro"/>
</dbReference>
<dbReference type="Gene3D" id="3.40.50.11460">
    <property type="match status" value="1"/>
</dbReference>
<dbReference type="SMART" id="SM00822">
    <property type="entry name" value="PKS_KR"/>
    <property type="match status" value="1"/>
</dbReference>
<dbReference type="SUPFAM" id="SSF53901">
    <property type="entry name" value="Thiolase-like"/>
    <property type="match status" value="1"/>
</dbReference>
<dbReference type="PROSITE" id="PS52019">
    <property type="entry name" value="PKS_MFAS_DH"/>
    <property type="match status" value="1"/>
</dbReference>
<dbReference type="PROSITE" id="PS51186">
    <property type="entry name" value="GNAT"/>
    <property type="match status" value="1"/>
</dbReference>
<dbReference type="CDD" id="cd02440">
    <property type="entry name" value="AdoMet_MTases"/>
    <property type="match status" value="1"/>
</dbReference>
<dbReference type="CDD" id="cd00833">
    <property type="entry name" value="PKS"/>
    <property type="match status" value="1"/>
</dbReference>
<evidence type="ECO:0000256" key="3">
    <source>
        <dbReference type="ARBA" id="ARBA00022679"/>
    </source>
</evidence>
<dbReference type="InterPro" id="IPR000182">
    <property type="entry name" value="GNAT_dom"/>
</dbReference>
<dbReference type="SUPFAM" id="SSF52151">
    <property type="entry name" value="FabD/lysophospholipase-like"/>
    <property type="match status" value="1"/>
</dbReference>
<dbReference type="FunFam" id="3.40.47.10:FF:000019">
    <property type="entry name" value="Polyketide synthase type I"/>
    <property type="match status" value="1"/>
</dbReference>
<dbReference type="PROSITE" id="PS50075">
    <property type="entry name" value="CARRIER"/>
    <property type="match status" value="2"/>
</dbReference>
<dbReference type="InterPro" id="IPR049552">
    <property type="entry name" value="PKS_DH_N"/>
</dbReference>
<feature type="domain" description="Ketosynthase family 3 (KS3)" evidence="9">
    <location>
        <begin position="521"/>
        <end position="948"/>
    </location>
</feature>
<dbReference type="Pfam" id="PF08242">
    <property type="entry name" value="Methyltransf_12"/>
    <property type="match status" value="1"/>
</dbReference>
<dbReference type="SUPFAM" id="SSF50129">
    <property type="entry name" value="GroES-like"/>
    <property type="match status" value="1"/>
</dbReference>
<protein>
    <submittedName>
        <fullName evidence="11">Polyketide synthase modules and related proteins</fullName>
    </submittedName>
</protein>
<keyword evidence="3" id="KW-0808">Transferase</keyword>
<dbReference type="Pfam" id="PF00109">
    <property type="entry name" value="ketoacyl-synt"/>
    <property type="match status" value="1"/>
</dbReference>
<dbReference type="PROSITE" id="PS00012">
    <property type="entry name" value="PHOSPHOPANTETHEINE"/>
    <property type="match status" value="1"/>
</dbReference>
<dbReference type="Gene3D" id="3.40.50.720">
    <property type="entry name" value="NAD(P)-binding Rossmann-like Domain"/>
    <property type="match status" value="2"/>
</dbReference>
<dbReference type="PROSITE" id="PS52004">
    <property type="entry name" value="KS3_2"/>
    <property type="match status" value="1"/>
</dbReference>
<dbReference type="Pfam" id="PF21089">
    <property type="entry name" value="PKS_DH_N"/>
    <property type="match status" value="1"/>
</dbReference>
<dbReference type="Pfam" id="PF00107">
    <property type="entry name" value="ADH_zinc_N"/>
    <property type="match status" value="1"/>
</dbReference>
<dbReference type="Pfam" id="PF08240">
    <property type="entry name" value="ADH_N"/>
    <property type="match status" value="1"/>
</dbReference>
<dbReference type="SUPFAM" id="SSF47336">
    <property type="entry name" value="ACP-like"/>
    <property type="match status" value="2"/>
</dbReference>
<keyword evidence="6" id="KW-0012">Acyltransferase</keyword>
<dbReference type="GO" id="GO:0016491">
    <property type="term" value="F:oxidoreductase activity"/>
    <property type="evidence" value="ECO:0007669"/>
    <property type="project" value="InterPro"/>
</dbReference>
<evidence type="ECO:0000256" key="6">
    <source>
        <dbReference type="ARBA" id="ARBA00023315"/>
    </source>
</evidence>
<dbReference type="SMART" id="SM00825">
    <property type="entry name" value="PKS_KS"/>
    <property type="match status" value="1"/>
</dbReference>
<dbReference type="InterPro" id="IPR020806">
    <property type="entry name" value="PKS_PP-bd"/>
</dbReference>
<dbReference type="InterPro" id="IPR014030">
    <property type="entry name" value="Ketoacyl_synth_N"/>
</dbReference>
<proteinExistence type="predicted"/>
<evidence type="ECO:0000256" key="1">
    <source>
        <dbReference type="ARBA" id="ARBA00022450"/>
    </source>
</evidence>
<dbReference type="InterPro" id="IPR020843">
    <property type="entry name" value="ER"/>
</dbReference>
<dbReference type="InterPro" id="IPR013154">
    <property type="entry name" value="ADH-like_N"/>
</dbReference>
<dbReference type="Gene3D" id="3.40.630.30">
    <property type="match status" value="1"/>
</dbReference>
<dbReference type="FunFam" id="3.40.366.10:FF:000002">
    <property type="entry name" value="Probable polyketide synthase 2"/>
    <property type="match status" value="1"/>
</dbReference>
<evidence type="ECO:0000256" key="2">
    <source>
        <dbReference type="ARBA" id="ARBA00022553"/>
    </source>
</evidence>
<dbReference type="SMART" id="SM00827">
    <property type="entry name" value="PKS_AT"/>
    <property type="match status" value="1"/>
</dbReference>
<dbReference type="InterPro" id="IPR042104">
    <property type="entry name" value="PKS_dehydratase_sf"/>
</dbReference>
<dbReference type="InterPro" id="IPR016035">
    <property type="entry name" value="Acyl_Trfase/lysoPLipase"/>
</dbReference>
<dbReference type="Pfam" id="PF22621">
    <property type="entry name" value="CurL-like_PKS_C"/>
    <property type="match status" value="1"/>
</dbReference>
<dbReference type="Gene3D" id="3.10.129.110">
    <property type="entry name" value="Polyketide synthase dehydratase"/>
    <property type="match status" value="1"/>
</dbReference>
<dbReference type="InterPro" id="IPR049551">
    <property type="entry name" value="PKS_DH_C"/>
</dbReference>
<dbReference type="SUPFAM" id="SSF55729">
    <property type="entry name" value="Acyl-CoA N-acyltransferases (Nat)"/>
    <property type="match status" value="1"/>
</dbReference>
<dbReference type="GO" id="GO:0004312">
    <property type="term" value="F:fatty acid synthase activity"/>
    <property type="evidence" value="ECO:0007669"/>
    <property type="project" value="TreeGrafter"/>
</dbReference>
<dbReference type="InterPro" id="IPR011032">
    <property type="entry name" value="GroES-like_sf"/>
</dbReference>
<dbReference type="Gene3D" id="3.40.50.150">
    <property type="entry name" value="Vaccinia Virus protein VP39"/>
    <property type="match status" value="1"/>
</dbReference>
<dbReference type="Gene3D" id="3.90.180.10">
    <property type="entry name" value="Medium-chain alcohol dehydrogenases, catalytic domain"/>
    <property type="match status" value="1"/>
</dbReference>
<dbReference type="InterPro" id="IPR009081">
    <property type="entry name" value="PP-bd_ACP"/>
</dbReference>
<dbReference type="Pfam" id="PF02801">
    <property type="entry name" value="Ketoacyl-synt_C"/>
    <property type="match status" value="1"/>
</dbReference>
<name>A0A3B1ARY5_9ZZZZ</name>
<evidence type="ECO:0000259" key="8">
    <source>
        <dbReference type="PROSITE" id="PS51186"/>
    </source>
</evidence>
<evidence type="ECO:0000259" key="10">
    <source>
        <dbReference type="PROSITE" id="PS52019"/>
    </source>
</evidence>
<dbReference type="Pfam" id="PF00698">
    <property type="entry name" value="Acyl_transf_1"/>
    <property type="match status" value="1"/>
</dbReference>
<dbReference type="SUPFAM" id="SSF55048">
    <property type="entry name" value="Probable ACP-binding domain of malonyl-CoA ACP transacylase"/>
    <property type="match status" value="1"/>
</dbReference>
<keyword evidence="2" id="KW-0597">Phosphoprotein</keyword>
<dbReference type="CDD" id="cd08955">
    <property type="entry name" value="KR_2_FAS_SDR_x"/>
    <property type="match status" value="1"/>
</dbReference>
<dbReference type="Gene3D" id="3.30.70.3290">
    <property type="match status" value="1"/>
</dbReference>
<organism evidence="11">
    <name type="scientific">hydrothermal vent metagenome</name>
    <dbReference type="NCBI Taxonomy" id="652676"/>
    <lineage>
        <taxon>unclassified sequences</taxon>
        <taxon>metagenomes</taxon>
        <taxon>ecological metagenomes</taxon>
    </lineage>
</organism>
<dbReference type="InterPro" id="IPR029063">
    <property type="entry name" value="SAM-dependent_MTases_sf"/>
</dbReference>
<dbReference type="InterPro" id="IPR049900">
    <property type="entry name" value="PKS_mFAS_DH"/>
</dbReference>
<dbReference type="EMBL" id="UOFT01000054">
    <property type="protein sequence ID" value="VAW96734.1"/>
    <property type="molecule type" value="Genomic_DNA"/>
</dbReference>
<sequence>MDFSSSQYQLDVEKYLSSVLQQVDVIDGLTHVVSLHACNDFFSESLSHLIHTQLPNISLVDIVLYSPRAENSNTDKLTSIKFPENSKCSFFRAESCQSECINLLLAEAGVGKVDSALFILSLPEENHGEQVKRLNELKACIGRHGLLLVTESIEPDKLMLDTASIGFFPQTSHTEKSSLSYLCLNWLEKRDYIIRLPQADDYSELVRLDKDCWSEGRRTSPADIKYRISAYPQGQCVLEVDGNIVGSIYSQRISDLGLLKGRLSSNVLALHQPDTAIAQLIAVNIQPDKQYLGYGDQLLEFMLQYCTANHKIERVAAVSLCKNYPLHQSIPIEHYIKERDSDGLLLDPILRFHEYHGAKITGLIAGYRPADLDNKGNGVLVEYDLANRKPYSINKANGSMASANGHVFISDKDFPAVVEALITSMLGPQRQHAYSIDCSLMDMGFDSLDLMKLKAQLSERTGITLDSTFFFENSTTEAIINALQTNNFSKNNATDLTWQRDKIPQQVDKVFIEEPHKDVQTEAIAIIGMGCRFPGNVNSAEELWSMLENAEDGVGDIPVSRWDSGLYNSENLSARISSTQGGTLRDIEQFAAAFFNISPREANLLDPQQRILLEVSYQAMEDAGIASTAYKDKEVGIYTGMFSHDYELLQVKQNDNTQFEPYYATGNSNAVAAGRLAYAFGFQGPTITVDTACSSSLVAVHLACQSLRQSECELALAGGVNLILSPELSFAFSQAGMLSPDGRCKTFDKDANGYVRSEGCGVVVLKRLSQAINDNDNIVAVIRGSAINQDGASNGLTAPNPVAQEAVIRRALAQAKLKPIDISYVEAHGTGTHLGDPIEVSALDNVYGENRSNDNPLVLGSIKTNIGHTEAAAGIAGLIKTALSLQHQFIPAHLHFKTVNPALDLNAIPAEIPVVGRYWEKSAEKSLRYAAVSSFGFSGTNAHVVLQESHEASVQTDALHREYYLLPVSAKTKTACDSLVKQYASYFDSNPQGGLGDVWGDACYTASVGRNHFLNRACVIASNASDASKQFKLLKNAKQHVDIYTNTPKNNNDLNIAFLFTGQGAQLMGMGRKLYETQTEFRQVLDECEDLLRPHLDKLLLDVIFNDDDLLHQTRYTQPALFAVEYALARLWMSWGITPTVVLGHSVGEYVAACIAGVMSLADACALISKRGQLMQALPNNGAMAAVFTTQEMVNEKITPYGTRVSIAALNGPEHTVISGEADSIDTLCAEFEQQGIQVYRLQVSHAFHSELMQPMLKEFKAFAGTIKFKMPGINCVSNLTGQLVQDEIMAADYWVEHIISPVQFLSSMQTLESFGTEFYLEIGPQPVLLGMGKRCVQSKNAMWLSSLEQGVPNQHTMLRSLANFYMSGAEINWDRLYNKKEFKKTNLPFYSFERQPYWFSSAAAEIPIVQRVAVKSFGNNHPLLGSRISLPTKEWQYQSSLSRSSLRYLDGHCVFQQAILPAAAFIEIAFAAALDVDSGCGWTIQNSEFNQALCLLKDKEQLLHTIVTPVNAIANANKRTTDTFYFSIYSCNTTVPVSDNEWQPHCHGELLKVEKDTTLLIDIADIRCRCINEVEAKSFYQALAQRQYGYGDAFQAITKLYVGDNEVLAKIESHSLNENLNYYIHPVILDACFQSALILSVDATLVPVSVESATLLPLTDNEVWAYVEVIEEEKNKTLSINLKIIGLDGCVVADIKGLRFMATQRAMLLHASDSFMDNALYQVRWKQQALSTGTVLSATPAELQRYLTAYEQAEPSLLQLELSATIVKELELLCNAYVVTALEQLGQDMSVGASFTSADIALGSSRGQSCITGHHYQQLEHLLLTLVDAGVLSQKNEKWTVKNQCNKATAAQQFTELLKRYPVAEPELVFIERCGTQLSAALKNKCDVLQLLFPEGDTEGAAKFYQQSLTFKGMNRLVAESVMKIAEDFPKDKPLRILEIGAGTGGITTHILSCLKNRKAEYVFTDVSRLFLSKASERFSEYGFIRYSLLDIESSPLEQGFLENEFDVVVAANVLHATSDLSITLNNAKKLLAPKGMLVLLEGTAPSRWIDLIFGLTEGWWRFTDKDLRPSHPLLSDEKWMRCLNALGFDSMVTICPDKKGNQMLFKQSVIIAQNKTVEPIVTKPLAAKHWLLFSDASGKAENLAKQLELNGDRASLVYAGAAYKKKSNTQFTIRSNHLIDYEQLLKDTGSTNAVLCGVVYFWTLKLNSVEQALSMGVGGLANPGYASVLNLVKLLVNADLDTTPKLFLTTQQAQSISPNDLSTGLAQSHVWGMGKVISLEHPELNCKLIDIYKDNEQSLSCVDALYKEVVSGSNEDQVAIREDGRYVARLESYTALNFPANSAADDTLLVDLNTSQSCQLKINERGTLDQLQLQSVSRIKPEENEIEIRVHAAGLNFRDVLNALGHYPGDPGALGDECAGEVVAVGNKVKNISVGHRVMSMAAGSLGEYITVNSDLAAVIPDDMHYQQAATIPVVFLTVHYALRILAGIKKGDRVLIHAATGGVGQSAIQIAQQAGAEVFATASPKKWGVLKVLGVKHIMNSRDLDFVEQIKELTNGEGLDIALNSLAGDFIEKTLSVLKPDGCFLEIGKSGIWSEEKIHKLRPKTQYHIIDMLEIRRKEPELVQSMLSDLIKEFSCSVLKPLPHVSFPLAKSTDAFRYMQQARHTGKIVIDITNKAEKNISKPVVQHDATYLITGGLGGLGLLLANWFVSQGAKRIVLMSRCAANETAQLQVQSMIDKGVDVVVEQADVRDLLAVKQIIDTNIQHALPLKGVIHAVGVLDDGALVQQTPERFEFVMAPKIEGAWHLHKMTQHTTLDFFILFSSTASLLGTPGQANHAAANAFLDQLSHYRRCQDLPASCINWGAWSDIGAAARYDVGDQWAERGISSIKPEQGMQAFQKLFDEAPVQAGVAPVLWDKYMMHFPAESKPAFYDDVAVAVVMDVALDNDSSSEAVNIAPVDIKQDIHNGEHSSLVNYLHEQVSRVLHFDKETILNPDQSLNEYGLDSLTGIELRNRINKDFGIKLSLEQFFNKASLTRWSVSISEQIMLDKVSTSAEPTVNAATEDYEEMTL</sequence>
<reference evidence="11" key="1">
    <citation type="submission" date="2018-06" db="EMBL/GenBank/DDBJ databases">
        <authorList>
            <person name="Zhirakovskaya E."/>
        </authorList>
    </citation>
    <scope>NUCLEOTIDE SEQUENCE</scope>
</reference>
<dbReference type="PANTHER" id="PTHR43775">
    <property type="entry name" value="FATTY ACID SYNTHASE"/>
    <property type="match status" value="1"/>
</dbReference>
<dbReference type="Pfam" id="PF14765">
    <property type="entry name" value="PS-DH"/>
    <property type="match status" value="1"/>
</dbReference>
<dbReference type="SUPFAM" id="SSF53335">
    <property type="entry name" value="S-adenosyl-L-methionine-dependent methyltransferases"/>
    <property type="match status" value="1"/>
</dbReference>
<dbReference type="SMART" id="SM00823">
    <property type="entry name" value="PKS_PP"/>
    <property type="match status" value="2"/>
</dbReference>
<feature type="domain" description="Carrier" evidence="7">
    <location>
        <begin position="412"/>
        <end position="487"/>
    </location>
</feature>
<dbReference type="InterPro" id="IPR001227">
    <property type="entry name" value="Ac_transferase_dom_sf"/>
</dbReference>
<dbReference type="InterPro" id="IPR013968">
    <property type="entry name" value="PKS_KR"/>
</dbReference>
<dbReference type="InterPro" id="IPR014043">
    <property type="entry name" value="Acyl_transferase_dom"/>
</dbReference>
<feature type="domain" description="PKS/mFAS DH" evidence="10">
    <location>
        <begin position="1422"/>
        <end position="1710"/>
    </location>
</feature>
<dbReference type="Pfam" id="PF08659">
    <property type="entry name" value="KR"/>
    <property type="match status" value="1"/>
</dbReference>
<evidence type="ECO:0000256" key="4">
    <source>
        <dbReference type="ARBA" id="ARBA00022857"/>
    </source>
</evidence>
<dbReference type="InterPro" id="IPR036291">
    <property type="entry name" value="NAD(P)-bd_dom_sf"/>
</dbReference>
<dbReference type="SMART" id="SM00829">
    <property type="entry name" value="PKS_ER"/>
    <property type="match status" value="1"/>
</dbReference>
<dbReference type="Gene3D" id="1.10.1200.10">
    <property type="entry name" value="ACP-like"/>
    <property type="match status" value="2"/>
</dbReference>
<dbReference type="PROSITE" id="PS00606">
    <property type="entry name" value="KS3_1"/>
    <property type="match status" value="1"/>
</dbReference>
<gene>
    <name evidence="11" type="ORF">MNBD_GAMMA23-1311</name>
</gene>
<keyword evidence="4" id="KW-0521">NADP</keyword>
<dbReference type="InterPro" id="IPR018201">
    <property type="entry name" value="Ketoacyl_synth_AS"/>
</dbReference>
<dbReference type="InterPro" id="IPR036736">
    <property type="entry name" value="ACP-like_sf"/>
</dbReference>